<dbReference type="InterPro" id="IPR039424">
    <property type="entry name" value="SBP_5"/>
</dbReference>
<accession>A0A2V1DU96</accession>
<protein>
    <submittedName>
        <fullName evidence="5">Periplasmic binding protein-like II</fullName>
    </submittedName>
</protein>
<dbReference type="GO" id="GO:0043190">
    <property type="term" value="C:ATP-binding cassette (ABC) transporter complex"/>
    <property type="evidence" value="ECO:0007669"/>
    <property type="project" value="InterPro"/>
</dbReference>
<dbReference type="GO" id="GO:0015833">
    <property type="term" value="P:peptide transport"/>
    <property type="evidence" value="ECO:0007669"/>
    <property type="project" value="TreeGrafter"/>
</dbReference>
<dbReference type="Gene3D" id="3.10.105.10">
    <property type="entry name" value="Dipeptide-binding Protein, Domain 3"/>
    <property type="match status" value="1"/>
</dbReference>
<evidence type="ECO:0000313" key="5">
    <source>
        <dbReference type="EMBL" id="PVI01797.1"/>
    </source>
</evidence>
<dbReference type="InterPro" id="IPR000914">
    <property type="entry name" value="SBP_5_dom"/>
</dbReference>
<dbReference type="AlphaFoldDB" id="A0A2V1DU96"/>
<dbReference type="Pfam" id="PF00496">
    <property type="entry name" value="SBP_bac_5"/>
    <property type="match status" value="1"/>
</dbReference>
<dbReference type="PANTHER" id="PTHR30290">
    <property type="entry name" value="PERIPLASMIC BINDING COMPONENT OF ABC TRANSPORTER"/>
    <property type="match status" value="1"/>
</dbReference>
<dbReference type="OrthoDB" id="3472756at2759"/>
<dbReference type="GO" id="GO:1904680">
    <property type="term" value="F:peptide transmembrane transporter activity"/>
    <property type="evidence" value="ECO:0007669"/>
    <property type="project" value="TreeGrafter"/>
</dbReference>
<dbReference type="InterPro" id="IPR030678">
    <property type="entry name" value="Peptide/Ni-bd"/>
</dbReference>
<keyword evidence="3" id="KW-0732">Signal</keyword>
<organism evidence="5 6">
    <name type="scientific">Periconia macrospinosa</name>
    <dbReference type="NCBI Taxonomy" id="97972"/>
    <lineage>
        <taxon>Eukaryota</taxon>
        <taxon>Fungi</taxon>
        <taxon>Dikarya</taxon>
        <taxon>Ascomycota</taxon>
        <taxon>Pezizomycotina</taxon>
        <taxon>Dothideomycetes</taxon>
        <taxon>Pleosporomycetidae</taxon>
        <taxon>Pleosporales</taxon>
        <taxon>Massarineae</taxon>
        <taxon>Periconiaceae</taxon>
        <taxon>Periconia</taxon>
    </lineage>
</organism>
<comment type="similarity">
    <text evidence="1">Belongs to the bacterial solute-binding protein 5 family.</text>
</comment>
<dbReference type="GO" id="GO:0042597">
    <property type="term" value="C:periplasmic space"/>
    <property type="evidence" value="ECO:0007669"/>
    <property type="project" value="UniProtKB-ARBA"/>
</dbReference>
<evidence type="ECO:0000313" key="6">
    <source>
        <dbReference type="Proteomes" id="UP000244855"/>
    </source>
</evidence>
<dbReference type="Proteomes" id="UP000244855">
    <property type="component" value="Unassembled WGS sequence"/>
</dbReference>
<dbReference type="SUPFAM" id="SSF53850">
    <property type="entry name" value="Periplasmic binding protein-like II"/>
    <property type="match status" value="1"/>
</dbReference>
<dbReference type="EMBL" id="KZ805352">
    <property type="protein sequence ID" value="PVI01797.1"/>
    <property type="molecule type" value="Genomic_DNA"/>
</dbReference>
<sequence>MFTSKALHITLPKVDFPAPNQVTDSTSVLTLKNLVHEPLIRWNPHGVLTPGLFAHWTSSDDRRTWRFTIRPNANFHDGKKCTASDVTSFITAILDSRDTFGMRWSYHRYLSRATITAENDATVVVTNPSPCEWVKDVFTDFYLSRVDERGFGVLGTGRYKVLSYLPGKKVELLSLNPSARYIHITFTAEPNPETRLEFLQTAQTDAALGLEDLPTHDLQTLKTLPSITLITKTSTLSVIFYLNCTSSSIFSSPNARRAINHALDTSRLIRDVYADYADPASTIVSPFHLGAAQSTLTLPIRYDPVEARRLFEESGIDFSNPPTITLRTPTFMPTHAEAISNFVAEALRAIGFNVTVEVETNRPAYAKQIGFEKNVGDLALFDSSPNSTFRVLDDKISSGTKGIWWQGYVSEGVEGLIGRANDAVGEDERVARYGEVLKRLGEDPPWLFVVHPVAVLGVKKGDSEGEVQGVFIDQRGALVID</sequence>
<keyword evidence="2" id="KW-0813">Transport</keyword>
<evidence type="ECO:0000259" key="4">
    <source>
        <dbReference type="Pfam" id="PF00496"/>
    </source>
</evidence>
<evidence type="ECO:0000256" key="3">
    <source>
        <dbReference type="ARBA" id="ARBA00022729"/>
    </source>
</evidence>
<proteinExistence type="inferred from homology"/>
<dbReference type="Gene3D" id="3.90.76.10">
    <property type="entry name" value="Dipeptide-binding Protein, Domain 1"/>
    <property type="match status" value="1"/>
</dbReference>
<gene>
    <name evidence="5" type="ORF">DM02DRAFT_704182</name>
</gene>
<keyword evidence="6" id="KW-1185">Reference proteome</keyword>
<reference evidence="5 6" key="1">
    <citation type="journal article" date="2018" name="Sci. Rep.">
        <title>Comparative genomics provides insights into the lifestyle and reveals functional heterogeneity of dark septate endophytic fungi.</title>
        <authorList>
            <person name="Knapp D.G."/>
            <person name="Nemeth J.B."/>
            <person name="Barry K."/>
            <person name="Hainaut M."/>
            <person name="Henrissat B."/>
            <person name="Johnson J."/>
            <person name="Kuo A."/>
            <person name="Lim J.H.P."/>
            <person name="Lipzen A."/>
            <person name="Nolan M."/>
            <person name="Ohm R.A."/>
            <person name="Tamas L."/>
            <person name="Grigoriev I.V."/>
            <person name="Spatafora J.W."/>
            <person name="Nagy L.G."/>
            <person name="Kovacs G.M."/>
        </authorList>
    </citation>
    <scope>NUCLEOTIDE SEQUENCE [LARGE SCALE GENOMIC DNA]</scope>
    <source>
        <strain evidence="5 6">DSE2036</strain>
    </source>
</reference>
<evidence type="ECO:0000256" key="1">
    <source>
        <dbReference type="ARBA" id="ARBA00005695"/>
    </source>
</evidence>
<name>A0A2V1DU96_9PLEO</name>
<evidence type="ECO:0000256" key="2">
    <source>
        <dbReference type="ARBA" id="ARBA00022448"/>
    </source>
</evidence>
<dbReference type="PANTHER" id="PTHR30290:SF9">
    <property type="entry name" value="OLIGOPEPTIDE-BINDING PROTEIN APPA"/>
    <property type="match status" value="1"/>
</dbReference>
<dbReference type="PIRSF" id="PIRSF002741">
    <property type="entry name" value="MppA"/>
    <property type="match status" value="1"/>
</dbReference>
<feature type="domain" description="Solute-binding protein family 5" evidence="4">
    <location>
        <begin position="48"/>
        <end position="363"/>
    </location>
</feature>
<dbReference type="Gene3D" id="3.40.190.10">
    <property type="entry name" value="Periplasmic binding protein-like II"/>
    <property type="match status" value="1"/>
</dbReference>